<dbReference type="Pfam" id="PF00271">
    <property type="entry name" value="Helicase_C"/>
    <property type="match status" value="1"/>
</dbReference>
<dbReference type="AlphaFoldDB" id="A0AAD5Y335"/>
<evidence type="ECO:0000313" key="10">
    <source>
        <dbReference type="EMBL" id="KAJ3256053.1"/>
    </source>
</evidence>
<dbReference type="GO" id="GO:0003724">
    <property type="term" value="F:RNA helicase activity"/>
    <property type="evidence" value="ECO:0007669"/>
    <property type="project" value="UniProtKB-EC"/>
</dbReference>
<evidence type="ECO:0000256" key="1">
    <source>
        <dbReference type="ARBA" id="ARBA00012552"/>
    </source>
</evidence>
<dbReference type="InterPro" id="IPR027417">
    <property type="entry name" value="P-loop_NTPase"/>
</dbReference>
<dbReference type="InterPro" id="IPR011545">
    <property type="entry name" value="DEAD/DEAH_box_helicase_dom"/>
</dbReference>
<evidence type="ECO:0000259" key="9">
    <source>
        <dbReference type="PROSITE" id="PS51195"/>
    </source>
</evidence>
<dbReference type="EC" id="3.6.4.13" evidence="1"/>
<sequence length="467" mass="52943">MQRIFKRYLNSFSAFNLKPNILNRLETLGFKQPSESQSHFLPVLYSGTSALLKDCTGSGKTFGLALYAISKPNVSLYQYKAFKQADERTQDFIKRRMQIDYTAVLIMVPTRELALQIYEWIKDLTEDFDHSVAQCVVAGVDIQDQKLLLKKPPRVLIGTPNRILELYKAKAVDFTRLQSLIVDEVDRVIDVPSRYATVNKKFKKKVHISPGEVLLDEIVRERNITADKLSKDDGMVDQAKLKRLQIVLASATINSPLKNYFIHKKRWLTNPTILDLNLTLPSTVKHIAYYFDSKGNLVKLNDKLEASESSVLESNYADSIIAENQETLIESLSFIIHENKIQKGLIFTASSVSVNSIVNDLNQYGVNADRLFNMHEYNTAKGFKKRFQDFIDGETNIIVATEPESRGLDLPVDHVIMVGITDPKSYIHVSGRTGRFGKHGTSITILPNEIQAIKFLKMLNQLNIKLG</sequence>
<keyword evidence="4" id="KW-0347">Helicase</keyword>
<feature type="domain" description="Helicase C-terminal" evidence="8">
    <location>
        <begin position="328"/>
        <end position="467"/>
    </location>
</feature>
<feature type="short sequence motif" description="Q motif" evidence="6">
    <location>
        <begin position="10"/>
        <end position="38"/>
    </location>
</feature>
<evidence type="ECO:0000259" key="8">
    <source>
        <dbReference type="PROSITE" id="PS51194"/>
    </source>
</evidence>
<dbReference type="Pfam" id="PF00270">
    <property type="entry name" value="DEAD"/>
    <property type="match status" value="1"/>
</dbReference>
<dbReference type="CDD" id="cd00268">
    <property type="entry name" value="DEADc"/>
    <property type="match status" value="1"/>
</dbReference>
<keyword evidence="3" id="KW-0378">Hydrolase</keyword>
<dbReference type="Proteomes" id="UP001210925">
    <property type="component" value="Unassembled WGS sequence"/>
</dbReference>
<dbReference type="Gene3D" id="3.40.50.300">
    <property type="entry name" value="P-loop containing nucleotide triphosphate hydrolases"/>
    <property type="match status" value="2"/>
</dbReference>
<organism evidence="10 11">
    <name type="scientific">Boothiomyces macroporosus</name>
    <dbReference type="NCBI Taxonomy" id="261099"/>
    <lineage>
        <taxon>Eukaryota</taxon>
        <taxon>Fungi</taxon>
        <taxon>Fungi incertae sedis</taxon>
        <taxon>Chytridiomycota</taxon>
        <taxon>Chytridiomycota incertae sedis</taxon>
        <taxon>Chytridiomycetes</taxon>
        <taxon>Rhizophydiales</taxon>
        <taxon>Terramycetaceae</taxon>
        <taxon>Boothiomyces</taxon>
    </lineage>
</organism>
<dbReference type="PANTHER" id="PTHR47963:SF8">
    <property type="entry name" value="ATP-DEPENDENT RNA HELICASE DEAD"/>
    <property type="match status" value="1"/>
</dbReference>
<protein>
    <recommendedName>
        <fullName evidence="1">RNA helicase</fullName>
        <ecNumber evidence="1">3.6.4.13</ecNumber>
    </recommendedName>
</protein>
<dbReference type="GO" id="GO:0005524">
    <property type="term" value="F:ATP binding"/>
    <property type="evidence" value="ECO:0007669"/>
    <property type="project" value="UniProtKB-KW"/>
</dbReference>
<dbReference type="InterPro" id="IPR044742">
    <property type="entry name" value="DEAD/DEAH_RhlB"/>
</dbReference>
<dbReference type="EMBL" id="JADGKB010000056">
    <property type="protein sequence ID" value="KAJ3256053.1"/>
    <property type="molecule type" value="Genomic_DNA"/>
</dbReference>
<evidence type="ECO:0000256" key="2">
    <source>
        <dbReference type="ARBA" id="ARBA00022741"/>
    </source>
</evidence>
<feature type="domain" description="Helicase ATP-binding" evidence="7">
    <location>
        <begin position="41"/>
        <end position="271"/>
    </location>
</feature>
<feature type="domain" description="DEAD-box RNA helicase Q" evidence="9">
    <location>
        <begin position="10"/>
        <end position="38"/>
    </location>
</feature>
<comment type="caution">
    <text evidence="10">The sequence shown here is derived from an EMBL/GenBank/DDBJ whole genome shotgun (WGS) entry which is preliminary data.</text>
</comment>
<evidence type="ECO:0000256" key="5">
    <source>
        <dbReference type="ARBA" id="ARBA00022840"/>
    </source>
</evidence>
<keyword evidence="2" id="KW-0547">Nucleotide-binding</keyword>
<keyword evidence="5" id="KW-0067">ATP-binding</keyword>
<evidence type="ECO:0000256" key="3">
    <source>
        <dbReference type="ARBA" id="ARBA00022801"/>
    </source>
</evidence>
<dbReference type="PANTHER" id="PTHR47963">
    <property type="entry name" value="DEAD-BOX ATP-DEPENDENT RNA HELICASE 47, MITOCHONDRIAL"/>
    <property type="match status" value="1"/>
</dbReference>
<dbReference type="PROSITE" id="PS51194">
    <property type="entry name" value="HELICASE_CTER"/>
    <property type="match status" value="1"/>
</dbReference>
<dbReference type="SMART" id="SM00490">
    <property type="entry name" value="HELICc"/>
    <property type="match status" value="1"/>
</dbReference>
<evidence type="ECO:0000313" key="11">
    <source>
        <dbReference type="Proteomes" id="UP001210925"/>
    </source>
</evidence>
<dbReference type="PROSITE" id="PS51192">
    <property type="entry name" value="HELICASE_ATP_BIND_1"/>
    <property type="match status" value="1"/>
</dbReference>
<dbReference type="InterPro" id="IPR014014">
    <property type="entry name" value="RNA_helicase_DEAD_Q_motif"/>
</dbReference>
<proteinExistence type="predicted"/>
<evidence type="ECO:0000259" key="7">
    <source>
        <dbReference type="PROSITE" id="PS51192"/>
    </source>
</evidence>
<dbReference type="GO" id="GO:0003723">
    <property type="term" value="F:RNA binding"/>
    <property type="evidence" value="ECO:0007669"/>
    <property type="project" value="TreeGrafter"/>
</dbReference>
<gene>
    <name evidence="10" type="ORF">HK103_005736</name>
</gene>
<dbReference type="InterPro" id="IPR001650">
    <property type="entry name" value="Helicase_C-like"/>
</dbReference>
<dbReference type="PROSITE" id="PS51195">
    <property type="entry name" value="Q_MOTIF"/>
    <property type="match status" value="1"/>
</dbReference>
<dbReference type="InterPro" id="IPR050547">
    <property type="entry name" value="DEAD_box_RNA_helicases"/>
</dbReference>
<keyword evidence="11" id="KW-1185">Reference proteome</keyword>
<reference evidence="10" key="1">
    <citation type="submission" date="2020-05" db="EMBL/GenBank/DDBJ databases">
        <title>Phylogenomic resolution of chytrid fungi.</title>
        <authorList>
            <person name="Stajich J.E."/>
            <person name="Amses K."/>
            <person name="Simmons R."/>
            <person name="Seto K."/>
            <person name="Myers J."/>
            <person name="Bonds A."/>
            <person name="Quandt C.A."/>
            <person name="Barry K."/>
            <person name="Liu P."/>
            <person name="Grigoriev I."/>
            <person name="Longcore J.E."/>
            <person name="James T.Y."/>
        </authorList>
    </citation>
    <scope>NUCLEOTIDE SEQUENCE</scope>
    <source>
        <strain evidence="10">PLAUS21</strain>
    </source>
</reference>
<dbReference type="InterPro" id="IPR014001">
    <property type="entry name" value="Helicase_ATP-bd"/>
</dbReference>
<dbReference type="SMART" id="SM00487">
    <property type="entry name" value="DEXDc"/>
    <property type="match status" value="1"/>
</dbReference>
<evidence type="ECO:0000256" key="6">
    <source>
        <dbReference type="PROSITE-ProRule" id="PRU00552"/>
    </source>
</evidence>
<dbReference type="SUPFAM" id="SSF52540">
    <property type="entry name" value="P-loop containing nucleoside triphosphate hydrolases"/>
    <property type="match status" value="1"/>
</dbReference>
<evidence type="ECO:0000256" key="4">
    <source>
        <dbReference type="ARBA" id="ARBA00022806"/>
    </source>
</evidence>
<dbReference type="GO" id="GO:0016787">
    <property type="term" value="F:hydrolase activity"/>
    <property type="evidence" value="ECO:0007669"/>
    <property type="project" value="UniProtKB-KW"/>
</dbReference>
<name>A0AAD5Y335_9FUNG</name>
<accession>A0AAD5Y335</accession>